<evidence type="ECO:0000259" key="4">
    <source>
        <dbReference type="Pfam" id="PF00501"/>
    </source>
</evidence>
<dbReference type="Proteomes" id="UP000199516">
    <property type="component" value="Unassembled WGS sequence"/>
</dbReference>
<feature type="domain" description="AMP-dependent synthetase/ligase" evidence="4">
    <location>
        <begin position="30"/>
        <end position="419"/>
    </location>
</feature>
<dbReference type="PANTHER" id="PTHR43767:SF9">
    <property type="entry name" value="LONG-CHAIN-FATTY-ACID--COA LIGASE"/>
    <property type="match status" value="1"/>
</dbReference>
<feature type="domain" description="AMP-binding enzyme C-terminal" evidence="5">
    <location>
        <begin position="469"/>
        <end position="544"/>
    </location>
</feature>
<dbReference type="InterPro" id="IPR042099">
    <property type="entry name" value="ANL_N_sf"/>
</dbReference>
<dbReference type="AlphaFoldDB" id="A0A1I2CLZ0"/>
<gene>
    <name evidence="6" type="ORF">SAMN05192532_10370</name>
</gene>
<evidence type="ECO:0000256" key="3">
    <source>
        <dbReference type="SAM" id="Phobius"/>
    </source>
</evidence>
<sequence>MTKRKRWHDSYPEDVPVSIQYDEKPLHSYLEEAADRYPHKTALHFMGKKMTYSQVYQEASNLCGHLIKLGVTKGERIAVMLPNSPQAVISYYAALMTGAIVVQTNPLYVERELEHQMKDSGAKWIICLDLLYPRIKKIRNVTSLQHVIITSLKDYLPFPKNVLYPLSQKKNNNRNRDTNNDKNVHSFRSLVKQGTTLKTNVVINPQEDLALLQYTGGTTGTAKGVMLTHYNLVANALQCQAWMSKMKKGEEKMLAVLPFFHVYGLTVVMNLSIMHVCQMIILPKFDADLVLKSIHKHQVTLFPGAPTMYVGLIHTSSLKKYDLSSIEACISGSAPLPGEVQDTFEALTHGRLVEGYGLTEGSPVITANPIWGGRKTGSIGIPWPDTDVCVYSSDGTSVLPAGEIGELAVRGPQVMKGYWNHPEETTSVFIDDWLLTGDMGYMDEDGYFYISDRKKDMIVAGGFNIFPREVEEVLYEHPSVQEAAVIGVRDPYRGETVKACIVRKKGESVTEEELDAFCREHLAVYKIPRLFEFRQSLPKTTIGKVLKRKLLEEESHNE</sequence>
<dbReference type="RefSeq" id="WP_091660046.1">
    <property type="nucleotide sequence ID" value="NZ_FONT01000003.1"/>
</dbReference>
<evidence type="ECO:0000256" key="2">
    <source>
        <dbReference type="ARBA" id="ARBA00022598"/>
    </source>
</evidence>
<dbReference type="STRING" id="930128.SAMN05192532_10370"/>
<dbReference type="InterPro" id="IPR050237">
    <property type="entry name" value="ATP-dep_AMP-bd_enzyme"/>
</dbReference>
<evidence type="ECO:0000313" key="6">
    <source>
        <dbReference type="EMBL" id="SFE69152.1"/>
    </source>
</evidence>
<dbReference type="Gene3D" id="3.30.300.30">
    <property type="match status" value="1"/>
</dbReference>
<dbReference type="PANTHER" id="PTHR43767">
    <property type="entry name" value="LONG-CHAIN-FATTY-ACID--COA LIGASE"/>
    <property type="match status" value="1"/>
</dbReference>
<dbReference type="GO" id="GO:0016877">
    <property type="term" value="F:ligase activity, forming carbon-sulfur bonds"/>
    <property type="evidence" value="ECO:0007669"/>
    <property type="project" value="UniProtKB-ARBA"/>
</dbReference>
<keyword evidence="3" id="KW-0812">Transmembrane</keyword>
<dbReference type="InterPro" id="IPR025110">
    <property type="entry name" value="AMP-bd_C"/>
</dbReference>
<feature type="transmembrane region" description="Helical" evidence="3">
    <location>
        <begin position="253"/>
        <end position="274"/>
    </location>
</feature>
<dbReference type="InterPro" id="IPR020845">
    <property type="entry name" value="AMP-binding_CS"/>
</dbReference>
<accession>A0A1I2CLZ0</accession>
<comment type="similarity">
    <text evidence="1">Belongs to the ATP-dependent AMP-binding enzyme family.</text>
</comment>
<protein>
    <submittedName>
        <fullName evidence="6">Long-chain acyl-CoA synthetase</fullName>
    </submittedName>
</protein>
<dbReference type="CDD" id="cd05936">
    <property type="entry name" value="FC-FACS_FadD_like"/>
    <property type="match status" value="1"/>
</dbReference>
<dbReference type="SUPFAM" id="SSF56801">
    <property type="entry name" value="Acetyl-CoA synthetase-like"/>
    <property type="match status" value="1"/>
</dbReference>
<dbReference type="EMBL" id="FONT01000003">
    <property type="protein sequence ID" value="SFE69152.1"/>
    <property type="molecule type" value="Genomic_DNA"/>
</dbReference>
<dbReference type="FunFam" id="3.40.50.12780:FF:000003">
    <property type="entry name" value="Long-chain-fatty-acid--CoA ligase FadD"/>
    <property type="match status" value="1"/>
</dbReference>
<dbReference type="Gene3D" id="3.40.50.12780">
    <property type="entry name" value="N-terminal domain of ligase-like"/>
    <property type="match status" value="1"/>
</dbReference>
<dbReference type="Pfam" id="PF00501">
    <property type="entry name" value="AMP-binding"/>
    <property type="match status" value="1"/>
</dbReference>
<keyword evidence="2" id="KW-0436">Ligase</keyword>
<name>A0A1I2CLZ0_9BACI</name>
<keyword evidence="3" id="KW-1133">Transmembrane helix</keyword>
<dbReference type="Pfam" id="PF13193">
    <property type="entry name" value="AMP-binding_C"/>
    <property type="match status" value="1"/>
</dbReference>
<dbReference type="InterPro" id="IPR000873">
    <property type="entry name" value="AMP-dep_synth/lig_dom"/>
</dbReference>
<evidence type="ECO:0000256" key="1">
    <source>
        <dbReference type="ARBA" id="ARBA00006432"/>
    </source>
</evidence>
<dbReference type="InterPro" id="IPR045851">
    <property type="entry name" value="AMP-bd_C_sf"/>
</dbReference>
<dbReference type="OrthoDB" id="9803968at2"/>
<dbReference type="FunFam" id="3.30.300.30:FF:000008">
    <property type="entry name" value="2,3-dihydroxybenzoate-AMP ligase"/>
    <property type="match status" value="1"/>
</dbReference>
<dbReference type="PROSITE" id="PS00455">
    <property type="entry name" value="AMP_BINDING"/>
    <property type="match status" value="1"/>
</dbReference>
<organism evidence="6 7">
    <name type="scientific">Alteribacillus iranensis</name>
    <dbReference type="NCBI Taxonomy" id="930128"/>
    <lineage>
        <taxon>Bacteria</taxon>
        <taxon>Bacillati</taxon>
        <taxon>Bacillota</taxon>
        <taxon>Bacilli</taxon>
        <taxon>Bacillales</taxon>
        <taxon>Bacillaceae</taxon>
        <taxon>Alteribacillus</taxon>
    </lineage>
</organism>
<reference evidence="6 7" key="1">
    <citation type="submission" date="2016-10" db="EMBL/GenBank/DDBJ databases">
        <authorList>
            <person name="de Groot N.N."/>
        </authorList>
    </citation>
    <scope>NUCLEOTIDE SEQUENCE [LARGE SCALE GENOMIC DNA]</scope>
    <source>
        <strain evidence="6 7">DSM 23995</strain>
    </source>
</reference>
<evidence type="ECO:0000259" key="5">
    <source>
        <dbReference type="Pfam" id="PF13193"/>
    </source>
</evidence>
<keyword evidence="7" id="KW-1185">Reference proteome</keyword>
<evidence type="ECO:0000313" key="7">
    <source>
        <dbReference type="Proteomes" id="UP000199516"/>
    </source>
</evidence>
<proteinExistence type="inferred from homology"/>
<keyword evidence="3" id="KW-0472">Membrane</keyword>